<gene>
    <name evidence="1" type="ORF">APLA_LOCUS2147</name>
</gene>
<dbReference type="InterPro" id="IPR022048">
    <property type="entry name" value="Envelope_fusion-like"/>
</dbReference>
<proteinExistence type="predicted"/>
<name>A0A8S0YY84_ARCPL</name>
<keyword evidence="2" id="KW-1185">Reference proteome</keyword>
<dbReference type="AlphaFoldDB" id="A0A8S0YY84"/>
<evidence type="ECO:0008006" key="3">
    <source>
        <dbReference type="Google" id="ProtNLM"/>
    </source>
</evidence>
<evidence type="ECO:0000313" key="1">
    <source>
        <dbReference type="EMBL" id="CAB3224677.1"/>
    </source>
</evidence>
<dbReference type="OrthoDB" id="7477382at2759"/>
<accession>A0A8S0YY84</accession>
<dbReference type="Proteomes" id="UP000494106">
    <property type="component" value="Unassembled WGS sequence"/>
</dbReference>
<sequence length="457" mass="52112">MKDEIDMYTLDGSLVDAELQTQYIMNITIQRYNQLIPSNRIKRGLINPAGSIIKAITGNMDNEDAIRYDNLINNIQSKQNVMSSKITLISEMVDTFVNITNSTRNNFIILEKTIEEIEEILNKTQFQRIKNLVLNTYNLLTHNFQVLLTRLDEVDTAVSFSRVNILHQSILDTNELFKILKDIEKTDRLAFPVTITNLVNIEHCIDIKAYVKGKQITFIMSVPTVQLDVYNYYTLHPFPMYNPNLNLSFLITPKHSHILAKGLKLVSLSQPCREIDEGKFLCYESNVSFEEETTCIKDLMTFSAKIMSCRPLPVNASDIKIKYIQPNSWLIYAGFPTFLTEYCDSETSQRSVMGTYIITLDNACEVKLGKITLRQRRLQAAEMDFRSTPTIHLPSIIAPEDIKLRSTINLDEIDLENLQFLSHALKDSSAVISNSDNEVVNIHSIMEQTSDASANAN</sequence>
<comment type="caution">
    <text evidence="1">The sequence shown here is derived from an EMBL/GenBank/DDBJ whole genome shotgun (WGS) entry which is preliminary data.</text>
</comment>
<reference evidence="1 2" key="1">
    <citation type="submission" date="2020-04" db="EMBL/GenBank/DDBJ databases">
        <authorList>
            <person name="Wallbank WR R."/>
            <person name="Pardo Diaz C."/>
            <person name="Kozak K."/>
            <person name="Martin S."/>
            <person name="Jiggins C."/>
            <person name="Moest M."/>
            <person name="Warren A I."/>
            <person name="Byers J.R.P. K."/>
            <person name="Montejo-Kovacevich G."/>
            <person name="Yen C E."/>
        </authorList>
    </citation>
    <scope>NUCLEOTIDE SEQUENCE [LARGE SCALE GENOMIC DNA]</scope>
</reference>
<protein>
    <recommendedName>
        <fullName evidence="3">Envelope fusion protein</fullName>
    </recommendedName>
</protein>
<dbReference type="EMBL" id="CADEBC010000159">
    <property type="protein sequence ID" value="CAB3224677.1"/>
    <property type="molecule type" value="Genomic_DNA"/>
</dbReference>
<organism evidence="1 2">
    <name type="scientific">Arctia plantaginis</name>
    <name type="common">Wood tiger moth</name>
    <name type="synonym">Phalaena plantaginis</name>
    <dbReference type="NCBI Taxonomy" id="874455"/>
    <lineage>
        <taxon>Eukaryota</taxon>
        <taxon>Metazoa</taxon>
        <taxon>Ecdysozoa</taxon>
        <taxon>Arthropoda</taxon>
        <taxon>Hexapoda</taxon>
        <taxon>Insecta</taxon>
        <taxon>Pterygota</taxon>
        <taxon>Neoptera</taxon>
        <taxon>Endopterygota</taxon>
        <taxon>Lepidoptera</taxon>
        <taxon>Glossata</taxon>
        <taxon>Ditrysia</taxon>
        <taxon>Noctuoidea</taxon>
        <taxon>Erebidae</taxon>
        <taxon>Arctiinae</taxon>
        <taxon>Arctia</taxon>
    </lineage>
</organism>
<dbReference type="Pfam" id="PF12259">
    <property type="entry name" value="Baculo_F"/>
    <property type="match status" value="1"/>
</dbReference>
<evidence type="ECO:0000313" key="2">
    <source>
        <dbReference type="Proteomes" id="UP000494106"/>
    </source>
</evidence>